<organism evidence="5 6">
    <name type="scientific">Fomitopsis schrenkii</name>
    <name type="common">Brown rot fungus</name>
    <dbReference type="NCBI Taxonomy" id="2126942"/>
    <lineage>
        <taxon>Eukaryota</taxon>
        <taxon>Fungi</taxon>
        <taxon>Dikarya</taxon>
        <taxon>Basidiomycota</taxon>
        <taxon>Agaricomycotina</taxon>
        <taxon>Agaricomycetes</taxon>
        <taxon>Polyporales</taxon>
        <taxon>Fomitopsis</taxon>
    </lineage>
</organism>
<dbReference type="SUPFAM" id="SSF53474">
    <property type="entry name" value="alpha/beta-Hydrolases"/>
    <property type="match status" value="1"/>
</dbReference>
<dbReference type="eggNOG" id="ENOG502RY03">
    <property type="taxonomic scope" value="Eukaryota"/>
</dbReference>
<evidence type="ECO:0000313" key="5">
    <source>
        <dbReference type="EMBL" id="EPT00976.1"/>
    </source>
</evidence>
<gene>
    <name evidence="5" type="ORF">FOMPIDRAFT_1121428</name>
</gene>
<dbReference type="Proteomes" id="UP000015241">
    <property type="component" value="Unassembled WGS sequence"/>
</dbReference>
<dbReference type="EMBL" id="KE504145">
    <property type="protein sequence ID" value="EPT00976.1"/>
    <property type="molecule type" value="Genomic_DNA"/>
</dbReference>
<keyword evidence="6" id="KW-1185">Reference proteome</keyword>
<dbReference type="Pfam" id="PF00561">
    <property type="entry name" value="Abhydrolase_1"/>
    <property type="match status" value="1"/>
</dbReference>
<evidence type="ECO:0000259" key="3">
    <source>
        <dbReference type="Pfam" id="PF00561"/>
    </source>
</evidence>
<dbReference type="InterPro" id="IPR000073">
    <property type="entry name" value="AB_hydrolase_1"/>
</dbReference>
<accession>S8FHU5</accession>
<dbReference type="InterPro" id="IPR051601">
    <property type="entry name" value="Serine_prot/Carboxylest_S33"/>
</dbReference>
<dbReference type="GO" id="GO:0016787">
    <property type="term" value="F:hydrolase activity"/>
    <property type="evidence" value="ECO:0007669"/>
    <property type="project" value="UniProtKB-KW"/>
</dbReference>
<dbReference type="InterPro" id="IPR029058">
    <property type="entry name" value="AB_hydrolase_fold"/>
</dbReference>
<feature type="domain" description="Peptidase S33 tripeptidyl aminopeptidase-like C-terminal" evidence="4">
    <location>
        <begin position="475"/>
        <end position="577"/>
    </location>
</feature>
<feature type="domain" description="AB hydrolase-1" evidence="3">
    <location>
        <begin position="137"/>
        <end position="314"/>
    </location>
</feature>
<dbReference type="PANTHER" id="PTHR43248">
    <property type="entry name" value="2-SUCCINYL-6-HYDROXY-2,4-CYCLOHEXADIENE-1-CARBOXYLATE SYNTHASE"/>
    <property type="match status" value="1"/>
</dbReference>
<reference evidence="5 6" key="1">
    <citation type="journal article" date="2012" name="Science">
        <title>The Paleozoic origin of enzymatic lignin decomposition reconstructed from 31 fungal genomes.</title>
        <authorList>
            <person name="Floudas D."/>
            <person name="Binder M."/>
            <person name="Riley R."/>
            <person name="Barry K."/>
            <person name="Blanchette R.A."/>
            <person name="Henrissat B."/>
            <person name="Martinez A.T."/>
            <person name="Otillar R."/>
            <person name="Spatafora J.W."/>
            <person name="Yadav J.S."/>
            <person name="Aerts A."/>
            <person name="Benoit I."/>
            <person name="Boyd A."/>
            <person name="Carlson A."/>
            <person name="Copeland A."/>
            <person name="Coutinho P.M."/>
            <person name="de Vries R.P."/>
            <person name="Ferreira P."/>
            <person name="Findley K."/>
            <person name="Foster B."/>
            <person name="Gaskell J."/>
            <person name="Glotzer D."/>
            <person name="Gorecki P."/>
            <person name="Heitman J."/>
            <person name="Hesse C."/>
            <person name="Hori C."/>
            <person name="Igarashi K."/>
            <person name="Jurgens J.A."/>
            <person name="Kallen N."/>
            <person name="Kersten P."/>
            <person name="Kohler A."/>
            <person name="Kuees U."/>
            <person name="Kumar T.K.A."/>
            <person name="Kuo A."/>
            <person name="LaButti K."/>
            <person name="Larrondo L.F."/>
            <person name="Lindquist E."/>
            <person name="Ling A."/>
            <person name="Lombard V."/>
            <person name="Lucas S."/>
            <person name="Lundell T."/>
            <person name="Martin R."/>
            <person name="McLaughlin D.J."/>
            <person name="Morgenstern I."/>
            <person name="Morin E."/>
            <person name="Murat C."/>
            <person name="Nagy L.G."/>
            <person name="Nolan M."/>
            <person name="Ohm R.A."/>
            <person name="Patyshakuliyeva A."/>
            <person name="Rokas A."/>
            <person name="Ruiz-Duenas F.J."/>
            <person name="Sabat G."/>
            <person name="Salamov A."/>
            <person name="Samejima M."/>
            <person name="Schmutz J."/>
            <person name="Slot J.C."/>
            <person name="St John F."/>
            <person name="Stenlid J."/>
            <person name="Sun H."/>
            <person name="Sun S."/>
            <person name="Syed K."/>
            <person name="Tsang A."/>
            <person name="Wiebenga A."/>
            <person name="Young D."/>
            <person name="Pisabarro A."/>
            <person name="Eastwood D.C."/>
            <person name="Martin F."/>
            <person name="Cullen D."/>
            <person name="Grigoriev I.V."/>
            <person name="Hibbett D.S."/>
        </authorList>
    </citation>
    <scope>NUCLEOTIDE SEQUENCE</scope>
    <source>
        <strain evidence="6">FP-58527</strain>
    </source>
</reference>
<dbReference type="PANTHER" id="PTHR43248:SF25">
    <property type="entry name" value="AB HYDROLASE-1 DOMAIN-CONTAINING PROTEIN-RELATED"/>
    <property type="match status" value="1"/>
</dbReference>
<evidence type="ECO:0000256" key="2">
    <source>
        <dbReference type="ARBA" id="ARBA00022801"/>
    </source>
</evidence>
<evidence type="ECO:0000256" key="1">
    <source>
        <dbReference type="ARBA" id="ARBA00010088"/>
    </source>
</evidence>
<dbReference type="STRING" id="743788.S8FHU5"/>
<evidence type="ECO:0000259" key="4">
    <source>
        <dbReference type="Pfam" id="PF08386"/>
    </source>
</evidence>
<dbReference type="AlphaFoldDB" id="S8FHU5"/>
<keyword evidence="2" id="KW-0378">Hydrolase</keyword>
<proteinExistence type="inferred from homology"/>
<comment type="similarity">
    <text evidence="1">Belongs to the peptidase S33 family.</text>
</comment>
<evidence type="ECO:0008006" key="7">
    <source>
        <dbReference type="Google" id="ProtNLM"/>
    </source>
</evidence>
<dbReference type="Pfam" id="PF08386">
    <property type="entry name" value="Abhydrolase_4"/>
    <property type="match status" value="1"/>
</dbReference>
<dbReference type="InParanoid" id="S8FHU5"/>
<dbReference type="OrthoDB" id="425534at2759"/>
<dbReference type="Gene3D" id="3.40.50.1820">
    <property type="entry name" value="alpha/beta hydrolase"/>
    <property type="match status" value="1"/>
</dbReference>
<protein>
    <recommendedName>
        <fullName evidence="7">AB hydrolase-1 domain-containing protein</fullName>
    </recommendedName>
</protein>
<sequence length="619" mass="67567">MGFDEGKLDLPVADHGAGHRPGHQRRSWRRALCIKLILLFGAVCAIRALSKRRCTTGRGASERHRGTPSASLANPDFDWFSLTPSEDIHWTPCYDDESLCARLILPLDYLSPPGHGPNATIAMLLLLAEDQANVRGTILVNPGGPGGAGTDLVRRSGKKIRRITGGSFNILGFDPRGIGASTPSAQCFDSVSQAKIWGLQAGHHSLNLSDDSVPLARAREIAHGTRCEGAIGGIGKEDANGTAQEWGAARFMSTASVATDMLKITEKLGEDKLKYWGFSYGTILGQFFSAMYPDKVGRVVIDGVFDSHNYRNASWNTNLIDTDAVWASLPTFCHQAGPSKCVLYRDTPEAIEARIEAIMEGIKQQPLAVPFAPSGPYVITYRALHYYAFQAMYNPVATFPALSRALIAIEQNNQTALEGLEETFGAGVKCQCDEPSPWVAESDAFHAIACGDGEPVTYTKELYRTYFENLEATSKFAAPYWGRIFLRCTEWPIRPKWRYTGPLAAPNTSHPLLIVSPRYDTVCPLSDAERVHERYSSGLLVQNSYGHCSLAAPSLCTAKYVREYFEDGTLPEEGTVCEVDELPFIGAVNGEANAMSVEDQELLDALRGLGEAIPMMGAF</sequence>
<dbReference type="InterPro" id="IPR013595">
    <property type="entry name" value="Pept_S33_TAP-like_C"/>
</dbReference>
<name>S8FHU5_FOMSC</name>
<evidence type="ECO:0000313" key="6">
    <source>
        <dbReference type="Proteomes" id="UP000015241"/>
    </source>
</evidence>
<dbReference type="HOGENOM" id="CLU_013364_5_2_1"/>